<feature type="domain" description="ABC transmembrane type-1" evidence="9">
    <location>
        <begin position="25"/>
        <end position="298"/>
    </location>
</feature>
<evidence type="ECO:0000256" key="6">
    <source>
        <dbReference type="ARBA" id="ARBA00023136"/>
    </source>
</evidence>
<dbReference type="InterPro" id="IPR027417">
    <property type="entry name" value="P-loop_NTPase"/>
</dbReference>
<keyword evidence="4 10" id="KW-0067">ATP-binding</keyword>
<dbReference type="InterPro" id="IPR010128">
    <property type="entry name" value="ATPase_T1SS_PrtD-like"/>
</dbReference>
<proteinExistence type="predicted"/>
<evidence type="ECO:0000256" key="3">
    <source>
        <dbReference type="ARBA" id="ARBA00022741"/>
    </source>
</evidence>
<dbReference type="InterPro" id="IPR039421">
    <property type="entry name" value="Type_1_exporter"/>
</dbReference>
<name>A0ABU1N243_9CAUL</name>
<dbReference type="PANTHER" id="PTHR43394:SF1">
    <property type="entry name" value="ATP-BINDING CASSETTE SUB-FAMILY B MEMBER 10, MITOCHONDRIAL"/>
    <property type="match status" value="1"/>
</dbReference>
<dbReference type="Pfam" id="PF00664">
    <property type="entry name" value="ABC_membrane"/>
    <property type="match status" value="1"/>
</dbReference>
<dbReference type="PROSITE" id="PS00211">
    <property type="entry name" value="ABC_TRANSPORTER_1"/>
    <property type="match status" value="1"/>
</dbReference>
<dbReference type="SUPFAM" id="SSF90123">
    <property type="entry name" value="ABC transporter transmembrane region"/>
    <property type="match status" value="1"/>
</dbReference>
<evidence type="ECO:0000256" key="7">
    <source>
        <dbReference type="SAM" id="Phobius"/>
    </source>
</evidence>
<dbReference type="RefSeq" id="WP_056762036.1">
    <property type="nucleotide sequence ID" value="NZ_JAVDRL010000009.1"/>
</dbReference>
<reference evidence="10 11" key="1">
    <citation type="submission" date="2023-07" db="EMBL/GenBank/DDBJ databases">
        <title>Sorghum-associated microbial communities from plants grown in Nebraska, USA.</title>
        <authorList>
            <person name="Schachtman D."/>
        </authorList>
    </citation>
    <scope>NUCLEOTIDE SEQUENCE [LARGE SCALE GENOMIC DNA]</scope>
    <source>
        <strain evidence="10 11">DS2154</strain>
    </source>
</reference>
<feature type="domain" description="ABC transporter" evidence="8">
    <location>
        <begin position="330"/>
        <end position="572"/>
    </location>
</feature>
<dbReference type="InterPro" id="IPR003439">
    <property type="entry name" value="ABC_transporter-like_ATP-bd"/>
</dbReference>
<gene>
    <name evidence="10" type="ORF">J2800_003151</name>
</gene>
<comment type="subcellular location">
    <subcellularLocation>
        <location evidence="1">Cell membrane</location>
        <topology evidence="1">Multi-pass membrane protein</topology>
    </subcellularLocation>
</comment>
<dbReference type="Proteomes" id="UP001262754">
    <property type="component" value="Unassembled WGS sequence"/>
</dbReference>
<dbReference type="NCBIfam" id="TIGR01842">
    <property type="entry name" value="type_I_sec_PrtD"/>
    <property type="match status" value="1"/>
</dbReference>
<evidence type="ECO:0000256" key="1">
    <source>
        <dbReference type="ARBA" id="ARBA00004651"/>
    </source>
</evidence>
<dbReference type="PROSITE" id="PS50929">
    <property type="entry name" value="ABC_TM1F"/>
    <property type="match status" value="1"/>
</dbReference>
<keyword evidence="2 7" id="KW-0812">Transmembrane</keyword>
<dbReference type="InterPro" id="IPR036640">
    <property type="entry name" value="ABC1_TM_sf"/>
</dbReference>
<dbReference type="InterPro" id="IPR017871">
    <property type="entry name" value="ABC_transporter-like_CS"/>
</dbReference>
<dbReference type="Gene3D" id="1.20.1560.10">
    <property type="entry name" value="ABC transporter type 1, transmembrane domain"/>
    <property type="match status" value="1"/>
</dbReference>
<feature type="transmembrane region" description="Helical" evidence="7">
    <location>
        <begin position="20"/>
        <end position="39"/>
    </location>
</feature>
<evidence type="ECO:0000313" key="11">
    <source>
        <dbReference type="Proteomes" id="UP001262754"/>
    </source>
</evidence>
<feature type="transmembrane region" description="Helical" evidence="7">
    <location>
        <begin position="143"/>
        <end position="172"/>
    </location>
</feature>
<dbReference type="PANTHER" id="PTHR43394">
    <property type="entry name" value="ATP-DEPENDENT PERMEASE MDL1, MITOCHONDRIAL"/>
    <property type="match status" value="1"/>
</dbReference>
<keyword evidence="6 7" id="KW-0472">Membrane</keyword>
<evidence type="ECO:0000256" key="5">
    <source>
        <dbReference type="ARBA" id="ARBA00022989"/>
    </source>
</evidence>
<dbReference type="Pfam" id="PF00005">
    <property type="entry name" value="ABC_tran"/>
    <property type="match status" value="1"/>
</dbReference>
<dbReference type="SUPFAM" id="SSF52540">
    <property type="entry name" value="P-loop containing nucleoside triphosphate hydrolases"/>
    <property type="match status" value="1"/>
</dbReference>
<protein>
    <submittedName>
        <fullName evidence="10">ATP-binding cassette subfamily C protein</fullName>
    </submittedName>
</protein>
<dbReference type="InterPro" id="IPR003593">
    <property type="entry name" value="AAA+_ATPase"/>
</dbReference>
<comment type="caution">
    <text evidence="10">The sequence shown here is derived from an EMBL/GenBank/DDBJ whole genome shotgun (WGS) entry which is preliminary data.</text>
</comment>
<evidence type="ECO:0000256" key="2">
    <source>
        <dbReference type="ARBA" id="ARBA00022692"/>
    </source>
</evidence>
<accession>A0ABU1N243</accession>
<dbReference type="InterPro" id="IPR011527">
    <property type="entry name" value="ABC1_TM_dom"/>
</dbReference>
<dbReference type="PROSITE" id="PS50893">
    <property type="entry name" value="ABC_TRANSPORTER_2"/>
    <property type="match status" value="1"/>
</dbReference>
<sequence length="589" mass="60900">MKFLDAPLPPPLVAALRACRPHLMAAAVFSALINILLLAPTIYMMQVYDRVVPTEGRLTLLYLTLVVAFALGTQTALESVRSRLLTLAGLRLDRLLAGGILQKLMSAMAPGASAQGMREFDIVRQALSGPVAVAAFDIPWTPIYVLVAFMIHPALGAMTIVGGVVLVVLAVLNERATRARAREAFVAQSQAYASQEAAAANGEVVRALGMRGALRERQLADRRAGLDLSAKAQFTGGGYSAATKFTRMFLQSAALGLGAWLAVDKQISAGAIIAASVLMSRALQPIEQLVGSWGVVGQARGALNNLIKLFPAGRGLEVSGTQLPAPSGALALEQVAVRAPGEGPVLLRGVSLRLTPGEILGVIGPSGAGKTTLARVAAGAMTPEVGVVRLDGANMTDWDGDRLGRYIGYVPQDSGLLAGSIKDNISRFAIWAGGDPAIVDAEVVTAAQAAGVHELILRLPKGYDTVLGAGGRGLSAGQAQRVALARALYGQPPLLILDEPNSALDADGEAALNNAILAAKARGAAILIVAHRTGILNVADRLLVLREGQVEMIGPRAEVVAKMAAAAQAAAQAPGKPGSTVTPLQAAKP</sequence>
<organism evidence="10 11">
    <name type="scientific">Caulobacter rhizosphaerae</name>
    <dbReference type="NCBI Taxonomy" id="2010972"/>
    <lineage>
        <taxon>Bacteria</taxon>
        <taxon>Pseudomonadati</taxon>
        <taxon>Pseudomonadota</taxon>
        <taxon>Alphaproteobacteria</taxon>
        <taxon>Caulobacterales</taxon>
        <taxon>Caulobacteraceae</taxon>
        <taxon>Caulobacter</taxon>
    </lineage>
</organism>
<keyword evidence="5 7" id="KW-1133">Transmembrane helix</keyword>
<dbReference type="SMART" id="SM00382">
    <property type="entry name" value="AAA"/>
    <property type="match status" value="1"/>
</dbReference>
<keyword evidence="11" id="KW-1185">Reference proteome</keyword>
<evidence type="ECO:0000256" key="4">
    <source>
        <dbReference type="ARBA" id="ARBA00022840"/>
    </source>
</evidence>
<feature type="transmembrane region" description="Helical" evidence="7">
    <location>
        <begin position="60"/>
        <end position="77"/>
    </location>
</feature>
<dbReference type="EMBL" id="JAVDRL010000009">
    <property type="protein sequence ID" value="MDR6532393.1"/>
    <property type="molecule type" value="Genomic_DNA"/>
</dbReference>
<evidence type="ECO:0000313" key="10">
    <source>
        <dbReference type="EMBL" id="MDR6532393.1"/>
    </source>
</evidence>
<dbReference type="Gene3D" id="3.40.50.300">
    <property type="entry name" value="P-loop containing nucleotide triphosphate hydrolases"/>
    <property type="match status" value="1"/>
</dbReference>
<dbReference type="GO" id="GO:0005524">
    <property type="term" value="F:ATP binding"/>
    <property type="evidence" value="ECO:0007669"/>
    <property type="project" value="UniProtKB-KW"/>
</dbReference>
<evidence type="ECO:0000259" key="9">
    <source>
        <dbReference type="PROSITE" id="PS50929"/>
    </source>
</evidence>
<keyword evidence="3" id="KW-0547">Nucleotide-binding</keyword>
<evidence type="ECO:0000259" key="8">
    <source>
        <dbReference type="PROSITE" id="PS50893"/>
    </source>
</evidence>